<accession>A0A166IZR1</accession>
<dbReference type="Proteomes" id="UP000076532">
    <property type="component" value="Unassembled WGS sequence"/>
</dbReference>
<dbReference type="OrthoDB" id="1729737at2759"/>
<dbReference type="PROSITE" id="PS51468">
    <property type="entry name" value="VIT"/>
    <property type="match status" value="1"/>
</dbReference>
<dbReference type="SUPFAM" id="SSF53300">
    <property type="entry name" value="vWA-like"/>
    <property type="match status" value="1"/>
</dbReference>
<feature type="compositionally biased region" description="Low complexity" evidence="1">
    <location>
        <begin position="735"/>
        <end position="751"/>
    </location>
</feature>
<evidence type="ECO:0000313" key="5">
    <source>
        <dbReference type="Proteomes" id="UP000076532"/>
    </source>
</evidence>
<dbReference type="EMBL" id="KV417556">
    <property type="protein sequence ID" value="KZP20338.1"/>
    <property type="molecule type" value="Genomic_DNA"/>
</dbReference>
<evidence type="ECO:0000259" key="3">
    <source>
        <dbReference type="PROSITE" id="PS51468"/>
    </source>
</evidence>
<evidence type="ECO:0000313" key="4">
    <source>
        <dbReference type="EMBL" id="KZP20338.1"/>
    </source>
</evidence>
<protein>
    <recommendedName>
        <fullName evidence="6">VIT-domain-containing protein</fullName>
    </recommendedName>
</protein>
<proteinExistence type="predicted"/>
<gene>
    <name evidence="4" type="ORF">FIBSPDRAFT_1022840</name>
</gene>
<reference evidence="4 5" key="1">
    <citation type="journal article" date="2016" name="Mol. Biol. Evol.">
        <title>Comparative Genomics of Early-Diverging Mushroom-Forming Fungi Provides Insights into the Origins of Lignocellulose Decay Capabilities.</title>
        <authorList>
            <person name="Nagy L.G."/>
            <person name="Riley R."/>
            <person name="Tritt A."/>
            <person name="Adam C."/>
            <person name="Daum C."/>
            <person name="Floudas D."/>
            <person name="Sun H."/>
            <person name="Yadav J.S."/>
            <person name="Pangilinan J."/>
            <person name="Larsson K.H."/>
            <person name="Matsuura K."/>
            <person name="Barry K."/>
            <person name="Labutti K."/>
            <person name="Kuo R."/>
            <person name="Ohm R.A."/>
            <person name="Bhattacharya S.S."/>
            <person name="Shirouzu T."/>
            <person name="Yoshinaga Y."/>
            <person name="Martin F.M."/>
            <person name="Grigoriev I.V."/>
            <person name="Hibbett D.S."/>
        </authorList>
    </citation>
    <scope>NUCLEOTIDE SEQUENCE [LARGE SCALE GENOMIC DNA]</scope>
    <source>
        <strain evidence="4 5">CBS 109695</strain>
    </source>
</reference>
<dbReference type="PANTHER" id="PTHR45737">
    <property type="entry name" value="VON WILLEBRAND FACTOR A DOMAIN-CONTAINING PROTEIN 5A"/>
    <property type="match status" value="1"/>
</dbReference>
<dbReference type="SMART" id="SM00327">
    <property type="entry name" value="VWA"/>
    <property type="match status" value="1"/>
</dbReference>
<organism evidence="4 5">
    <name type="scientific">Athelia psychrophila</name>
    <dbReference type="NCBI Taxonomy" id="1759441"/>
    <lineage>
        <taxon>Eukaryota</taxon>
        <taxon>Fungi</taxon>
        <taxon>Dikarya</taxon>
        <taxon>Basidiomycota</taxon>
        <taxon>Agaricomycotina</taxon>
        <taxon>Agaricomycetes</taxon>
        <taxon>Agaricomycetidae</taxon>
        <taxon>Atheliales</taxon>
        <taxon>Atheliaceae</taxon>
        <taxon>Athelia</taxon>
    </lineage>
</organism>
<dbReference type="SMART" id="SM00609">
    <property type="entry name" value="VIT"/>
    <property type="match status" value="1"/>
</dbReference>
<dbReference type="Pfam" id="PF08487">
    <property type="entry name" value="VIT"/>
    <property type="match status" value="1"/>
</dbReference>
<evidence type="ECO:0000256" key="1">
    <source>
        <dbReference type="SAM" id="MobiDB-lite"/>
    </source>
</evidence>
<dbReference type="InterPro" id="IPR013694">
    <property type="entry name" value="VIT"/>
</dbReference>
<dbReference type="PANTHER" id="PTHR45737:SF6">
    <property type="entry name" value="VON WILLEBRAND FACTOR A DOMAIN-CONTAINING PROTEIN 5A"/>
    <property type="match status" value="1"/>
</dbReference>
<feature type="domain" description="VIT" evidence="3">
    <location>
        <begin position="4"/>
        <end position="152"/>
    </location>
</feature>
<dbReference type="PROSITE" id="PS50234">
    <property type="entry name" value="VWFA"/>
    <property type="match status" value="1"/>
</dbReference>
<feature type="domain" description="VWFA" evidence="2">
    <location>
        <begin position="295"/>
        <end position="487"/>
    </location>
</feature>
<keyword evidence="5" id="KW-1185">Reference proteome</keyword>
<feature type="region of interest" description="Disordered" evidence="1">
    <location>
        <begin position="638"/>
        <end position="666"/>
    </location>
</feature>
<feature type="compositionally biased region" description="Polar residues" evidence="1">
    <location>
        <begin position="711"/>
        <end position="734"/>
    </location>
</feature>
<dbReference type="InterPro" id="IPR002035">
    <property type="entry name" value="VWF_A"/>
</dbReference>
<evidence type="ECO:0008006" key="6">
    <source>
        <dbReference type="Google" id="ProtNLM"/>
    </source>
</evidence>
<dbReference type="AlphaFoldDB" id="A0A166IZR1"/>
<dbReference type="Pfam" id="PF13768">
    <property type="entry name" value="VWA_3"/>
    <property type="match status" value="1"/>
</dbReference>
<name>A0A166IZR1_9AGAM</name>
<sequence>MEGFNGIVHGEQGELLHLPLEEVSVKVLICDVTARVLLTQKYANPASSATGRAKYVFPVPSRAAVCAFELTHADGRVIVGEAKEKTKAANEHDEALKDGRFTGLLEWATDDGGFFPRGLSVECGLTEQPVFTISIGSIPARESVTTKLVYVLDLMEDEHPNQVRFQLPMAVGERYGTPPPALSEAAPPSARSCLRITADIQMAGRISSVSSPTHALSPLIPRKTQTGRASSRRTTAVFRSASFLRKDFVLVIEARGLDAPRCLAERDERSGRLGTIAMQLTLVPKFELPPVPAQEYLFVVDRSGSMAGERMRTAKRTLRILLRMLPNAGDGTGKKTKFNIWSFGNLADSMFVGGSREYTGATLNEATSHVDQMHADYGGTEIRSALALALGSRDTSMSTVVFVLTDGEAYDTEETVNAVSKYVHSASPSAPLRVFTLGIGETVSSAMCEGIARAGNGVCLLASSTETMVGKCARLLRAGRKGVLEDVTLDWGFGSQEVIHYEQTPQQIDHLDPGSRFSIFLIARLPRRSRNKVPKDVTLRARVNGASNSATIEHIIPVDLVKPFSEDSASIPLLHTMAARRLLTDYGDGRVPGPLFADVLGDSTGDVTGKVGVFIGEEYQLASKYTSFVAVEGAPARAPSGRELYGSQRRRSQHQSIGSGSAEGSSSLGSIANAAFTAMGWVAGGLGAVFNLFGTNSEPPLRRSSRVPGASSVSNEASVSRTDTVNSEASRSTMSSLVSSESDWDSSRTATPSPPPSVDEAPARSASPLLQAQPQPRRRQRQEPPRPPISPKVIDLVQLQAFDGSFDLSDAFGEIVGRENMGRAAEFGVSEKVWATALAVAFMKKHLAREPDLLEGLLDKAMESVGGGAGLDFDAVVALARALIV</sequence>
<dbReference type="InterPro" id="IPR036465">
    <property type="entry name" value="vWFA_dom_sf"/>
</dbReference>
<feature type="compositionally biased region" description="Low complexity" evidence="1">
    <location>
        <begin position="656"/>
        <end position="666"/>
    </location>
</feature>
<evidence type="ECO:0000259" key="2">
    <source>
        <dbReference type="PROSITE" id="PS50234"/>
    </source>
</evidence>
<dbReference type="STRING" id="436010.A0A166IZR1"/>
<feature type="region of interest" description="Disordered" evidence="1">
    <location>
        <begin position="700"/>
        <end position="791"/>
    </location>
</feature>
<dbReference type="Gene3D" id="3.40.50.410">
    <property type="entry name" value="von Willebrand factor, type A domain"/>
    <property type="match status" value="1"/>
</dbReference>